<dbReference type="InterPro" id="IPR027417">
    <property type="entry name" value="P-loop_NTPase"/>
</dbReference>
<evidence type="ECO:0000313" key="2">
    <source>
        <dbReference type="Proteomes" id="UP000002734"/>
    </source>
</evidence>
<gene>
    <name evidence="1" type="ordered locus">Dd703_3896</name>
</gene>
<dbReference type="eggNOG" id="COG1192">
    <property type="taxonomic scope" value="Bacteria"/>
</dbReference>
<dbReference type="NCBIfam" id="TIGR03371">
    <property type="entry name" value="cellulose_yhjQ"/>
    <property type="match status" value="1"/>
</dbReference>
<dbReference type="InterPro" id="IPR017746">
    <property type="entry name" value="Cellulose_synthase_operon_BcsQ"/>
</dbReference>
<dbReference type="RefSeq" id="WP_015855541.1">
    <property type="nucleotide sequence ID" value="NC_012880.1"/>
</dbReference>
<proteinExistence type="predicted"/>
<dbReference type="Pfam" id="PF06564">
    <property type="entry name" value="CBP_BcsQ"/>
    <property type="match status" value="1"/>
</dbReference>
<evidence type="ECO:0000313" key="1">
    <source>
        <dbReference type="EMBL" id="ACS87649.1"/>
    </source>
</evidence>
<dbReference type="EMBL" id="CP001654">
    <property type="protein sequence ID" value="ACS87649.1"/>
    <property type="molecule type" value="Genomic_DNA"/>
</dbReference>
<dbReference type="CDD" id="cd02042">
    <property type="entry name" value="ParAB_family"/>
    <property type="match status" value="1"/>
</dbReference>
<name>C6C640_MUSP7</name>
<dbReference type="SUPFAM" id="SSF52540">
    <property type="entry name" value="P-loop containing nucleoside triphosphate hydrolases"/>
    <property type="match status" value="1"/>
</dbReference>
<dbReference type="PANTHER" id="PTHR13696">
    <property type="entry name" value="P-LOOP CONTAINING NUCLEOSIDE TRIPHOSPHATE HYDROLASE"/>
    <property type="match status" value="1"/>
</dbReference>
<organism evidence="1 2">
    <name type="scientific">Musicola paradisiaca (strain Ech703)</name>
    <name type="common">Dickeya paradisiaca</name>
    <name type="synonym">Dickeya dadantii</name>
    <dbReference type="NCBI Taxonomy" id="579405"/>
    <lineage>
        <taxon>Bacteria</taxon>
        <taxon>Pseudomonadati</taxon>
        <taxon>Pseudomonadota</taxon>
        <taxon>Gammaproteobacteria</taxon>
        <taxon>Enterobacterales</taxon>
        <taxon>Pectobacteriaceae</taxon>
        <taxon>Musicola</taxon>
    </lineage>
</organism>
<dbReference type="InterPro" id="IPR050678">
    <property type="entry name" value="DNA_Partitioning_ATPase"/>
</dbReference>
<dbReference type="KEGG" id="dda:Dd703_3896"/>
<reference evidence="1" key="1">
    <citation type="submission" date="2009-06" db="EMBL/GenBank/DDBJ databases">
        <title>Complete sequence of Dickeya dadantii Ech703.</title>
        <authorList>
            <consortium name="US DOE Joint Genome Institute"/>
            <person name="Lucas S."/>
            <person name="Copeland A."/>
            <person name="Lapidus A."/>
            <person name="Glavina del Rio T."/>
            <person name="Dalin E."/>
            <person name="Tice H."/>
            <person name="Bruce D."/>
            <person name="Goodwin L."/>
            <person name="Pitluck S."/>
            <person name="Chertkov O."/>
            <person name="Brettin T."/>
            <person name="Detter J.C."/>
            <person name="Han C."/>
            <person name="Larimer F."/>
            <person name="Land M."/>
            <person name="Hauser L."/>
            <person name="Kyrpides N."/>
            <person name="Mikhailova N."/>
            <person name="Balakrishnan V."/>
            <person name="Glasner J."/>
            <person name="Perna N.T."/>
        </authorList>
    </citation>
    <scope>NUCLEOTIDE SEQUENCE [LARGE SCALE GENOMIC DNA]</scope>
    <source>
        <strain evidence="1">Ech703</strain>
    </source>
</reference>
<sequence length="265" mass="28633">MPLICICSPKGGVGKTTVAANLAYTLARSGSKVLAIDFDPQNALRLHFGVALTDARGYVAKSGDVADWSQSILTTDENIFLLPYGDVTEEQRLAFEHSLETDPLFLQRGLSTVMNYPGLVVVADFPPGPGPALKAMTNLADLHLVVMLADTASLSVFPHIEGNKLTGEELNHKKGYYLLLNQTDNRRSVSSQVTSFVQQRMADKLIGCVHRDESVAEANASQRSIFDFNPVSAAAFDIELIGKRVASVLDIKIGNGEVHADFKTG</sequence>
<accession>C6C640</accession>
<dbReference type="PANTHER" id="PTHR13696:SF99">
    <property type="entry name" value="COBYRINIC ACID AC-DIAMIDE SYNTHASE"/>
    <property type="match status" value="1"/>
</dbReference>
<dbReference type="Proteomes" id="UP000002734">
    <property type="component" value="Chromosome"/>
</dbReference>
<dbReference type="Gene3D" id="3.40.50.300">
    <property type="entry name" value="P-loop containing nucleotide triphosphate hydrolases"/>
    <property type="match status" value="1"/>
</dbReference>
<dbReference type="AlphaFoldDB" id="C6C640"/>
<keyword evidence="2" id="KW-1185">Reference proteome</keyword>
<protein>
    <submittedName>
        <fullName evidence="1">Cellulose synthase operon protein YhjQ</fullName>
    </submittedName>
</protein>
<dbReference type="HOGENOM" id="CLU_037612_7_0_6"/>
<dbReference type="STRING" id="579405.Dd703_3896"/>